<accession>A0A3P3QZN0</accession>
<dbReference type="Proteomes" id="UP000272490">
    <property type="component" value="Unassembled WGS sequence"/>
</dbReference>
<keyword evidence="3" id="KW-1185">Reference proteome</keyword>
<evidence type="ECO:0000313" key="3">
    <source>
        <dbReference type="Proteomes" id="UP000272490"/>
    </source>
</evidence>
<dbReference type="RefSeq" id="WP_128672946.1">
    <property type="nucleotide sequence ID" value="NZ_RRCO01000001.1"/>
</dbReference>
<protein>
    <submittedName>
        <fullName evidence="2">DUF4065 domain-containing protein</fullName>
    </submittedName>
</protein>
<organism evidence="2 3">
    <name type="scientific">Lachnoanaerobaculum gingivalis</name>
    <dbReference type="NCBI Taxonomy" id="2490855"/>
    <lineage>
        <taxon>Bacteria</taxon>
        <taxon>Bacillati</taxon>
        <taxon>Bacillota</taxon>
        <taxon>Clostridia</taxon>
        <taxon>Lachnospirales</taxon>
        <taxon>Lachnospiraceae</taxon>
        <taxon>Lachnoanaerobaculum</taxon>
    </lineage>
</organism>
<comment type="caution">
    <text evidence="2">The sequence shown here is derived from an EMBL/GenBank/DDBJ whole genome shotgun (WGS) entry which is preliminary data.</text>
</comment>
<dbReference type="EMBL" id="RRCO01000001">
    <property type="protein sequence ID" value="RRJ26565.1"/>
    <property type="molecule type" value="Genomic_DNA"/>
</dbReference>
<name>A0A3P3QZN0_9FIRM</name>
<proteinExistence type="predicted"/>
<dbReference type="AlphaFoldDB" id="A0A3P3QZN0"/>
<evidence type="ECO:0000313" key="2">
    <source>
        <dbReference type="EMBL" id="RRJ26565.1"/>
    </source>
</evidence>
<evidence type="ECO:0000259" key="1">
    <source>
        <dbReference type="Pfam" id="PF13274"/>
    </source>
</evidence>
<dbReference type="Pfam" id="PF13274">
    <property type="entry name" value="SocA_Panacea"/>
    <property type="match status" value="1"/>
</dbReference>
<reference evidence="2 3" key="1">
    <citation type="submission" date="2018-11" db="EMBL/GenBank/DDBJ databases">
        <title>Genome sequencing of Lachnoanaerobaculum sp. KCOM 2030 (= ChDC B114).</title>
        <authorList>
            <person name="Kook J.-K."/>
            <person name="Park S.-N."/>
            <person name="Lim Y.K."/>
        </authorList>
    </citation>
    <scope>NUCLEOTIDE SEQUENCE [LARGE SCALE GENOMIC DNA]</scope>
    <source>
        <strain evidence="2 3">KCOM 2030</strain>
    </source>
</reference>
<gene>
    <name evidence="2" type="ORF">EHV10_00605</name>
</gene>
<feature type="domain" description="Antitoxin SocA-like Panacea" evidence="1">
    <location>
        <begin position="28"/>
        <end position="115"/>
    </location>
</feature>
<sequence length="165" mass="19408">MERAINVARYICDEYRKMSGEAIDEMKLHKLLYFSQRESFAITGEPLFIDEFEGWRYGPVCVAVRKSFFDGEIISKETENISDKDIYIVSNVIAQYGELASWKLSKLSHDETSWKNARKGLSTSENGYNKLSLEDIENDAKKVRPYDHIWDMYLDEFEDYEDVER</sequence>
<dbReference type="OrthoDB" id="9799173at2"/>
<dbReference type="InterPro" id="IPR025272">
    <property type="entry name" value="SocA_Panacea"/>
</dbReference>